<dbReference type="EMBL" id="CP003179">
    <property type="protein sequence ID" value="AEW06853.1"/>
    <property type="molecule type" value="Genomic_DNA"/>
</dbReference>
<reference evidence="2" key="1">
    <citation type="submission" date="2011-12" db="EMBL/GenBank/DDBJ databases">
        <title>The complete genome of chromosome of Sulfobacillus acidophilus DSM 10332.</title>
        <authorList>
            <person name="Lucas S."/>
            <person name="Han J."/>
            <person name="Lapidus A."/>
            <person name="Bruce D."/>
            <person name="Goodwin L."/>
            <person name="Pitluck S."/>
            <person name="Peters L."/>
            <person name="Kyrpides N."/>
            <person name="Mavromatis K."/>
            <person name="Ivanova N."/>
            <person name="Mikhailova N."/>
            <person name="Chertkov O."/>
            <person name="Saunders E."/>
            <person name="Detter J.C."/>
            <person name="Tapia R."/>
            <person name="Han C."/>
            <person name="Land M."/>
            <person name="Hauser L."/>
            <person name="Markowitz V."/>
            <person name="Cheng J.-F."/>
            <person name="Hugenholtz P."/>
            <person name="Woyke T."/>
            <person name="Wu D."/>
            <person name="Pukall R."/>
            <person name="Gehrich-Schroeter G."/>
            <person name="Schneider S."/>
            <person name="Klenk H.-P."/>
            <person name="Eisen J.A."/>
        </authorList>
    </citation>
    <scope>NUCLEOTIDE SEQUENCE [LARGE SCALE GENOMIC DNA]</scope>
    <source>
        <strain evidence="2">ATCC 700253 / DSM 10332 / NAL</strain>
    </source>
</reference>
<dbReference type="GO" id="GO:0003677">
    <property type="term" value="F:DNA binding"/>
    <property type="evidence" value="ECO:0007669"/>
    <property type="project" value="InterPro"/>
</dbReference>
<dbReference type="GO" id="GO:0046685">
    <property type="term" value="P:response to arsenic-containing substance"/>
    <property type="evidence" value="ECO:0007669"/>
    <property type="project" value="InterPro"/>
</dbReference>
<dbReference type="Proteomes" id="UP000005439">
    <property type="component" value="Chromosome"/>
</dbReference>
<evidence type="ECO:0000313" key="1">
    <source>
        <dbReference type="EMBL" id="AEW06853.1"/>
    </source>
</evidence>
<dbReference type="STRING" id="679936.Sulac_3411"/>
<dbReference type="GO" id="GO:0045892">
    <property type="term" value="P:negative regulation of DNA-templated transcription"/>
    <property type="evidence" value="ECO:0007669"/>
    <property type="project" value="InterPro"/>
</dbReference>
<dbReference type="Pfam" id="PF06953">
    <property type="entry name" value="ArsD"/>
    <property type="match status" value="1"/>
</dbReference>
<dbReference type="PATRIC" id="fig|679936.5.peg.3533"/>
<name>G8TTU4_SULAD</name>
<sequence length="101" mass="10967">MTVEIFDPELCCTSGVCGPAPDPVLIAMADVADRLQRAGVTVARYQLSRHPQAFLQNPVVYRTLVTEGVGSLPMVAVNGEVKWTGRYPGYEELMSALAELK</sequence>
<dbReference type="AlphaFoldDB" id="G8TTU4"/>
<protein>
    <submittedName>
        <fullName evidence="1">Arsenical resistance operon trans-acting repressor ArsD</fullName>
    </submittedName>
</protein>
<dbReference type="HOGENOM" id="CLU_120868_1_0_9"/>
<gene>
    <name evidence="1" type="ordered locus">Sulac_3411</name>
</gene>
<dbReference type="NCBIfam" id="NF033727">
    <property type="entry name" value="chaperon_ArsD"/>
    <property type="match status" value="1"/>
</dbReference>
<dbReference type="InterPro" id="IPR010712">
    <property type="entry name" value="Arsenical-R_ArsD"/>
</dbReference>
<evidence type="ECO:0000313" key="2">
    <source>
        <dbReference type="Proteomes" id="UP000005439"/>
    </source>
</evidence>
<keyword evidence="2" id="KW-1185">Reference proteome</keyword>
<dbReference type="Gene3D" id="3.40.30.10">
    <property type="entry name" value="Glutaredoxin"/>
    <property type="match status" value="1"/>
</dbReference>
<proteinExistence type="predicted"/>
<organism evidence="1 2">
    <name type="scientific">Sulfobacillus acidophilus (strain ATCC 700253 / DSM 10332 / NAL)</name>
    <dbReference type="NCBI Taxonomy" id="679936"/>
    <lineage>
        <taxon>Bacteria</taxon>
        <taxon>Bacillati</taxon>
        <taxon>Bacillota</taxon>
        <taxon>Clostridia</taxon>
        <taxon>Eubacteriales</taxon>
        <taxon>Clostridiales Family XVII. Incertae Sedis</taxon>
        <taxon>Sulfobacillus</taxon>
    </lineage>
</organism>
<accession>G8TTU4</accession>
<reference evidence="1 2" key="2">
    <citation type="journal article" date="2012" name="Stand. Genomic Sci.">
        <title>Complete genome sequence of the moderately thermophilic mineral-sulfide-oxidizing firmicute Sulfobacillus acidophilus type strain (NAL(T)).</title>
        <authorList>
            <person name="Anderson I."/>
            <person name="Chertkov O."/>
            <person name="Chen A."/>
            <person name="Saunders E."/>
            <person name="Lapidus A."/>
            <person name="Nolan M."/>
            <person name="Lucas S."/>
            <person name="Hammon N."/>
            <person name="Deshpande S."/>
            <person name="Cheng J.F."/>
            <person name="Han C."/>
            <person name="Tapia R."/>
            <person name="Goodwin L.A."/>
            <person name="Pitluck S."/>
            <person name="Liolios K."/>
            <person name="Pagani I."/>
            <person name="Ivanova N."/>
            <person name="Mikhailova N."/>
            <person name="Pati A."/>
            <person name="Palaniappan K."/>
            <person name="Land M."/>
            <person name="Pan C."/>
            <person name="Rohde M."/>
            <person name="Pukall R."/>
            <person name="Goker M."/>
            <person name="Detter J.C."/>
            <person name="Woyke T."/>
            <person name="Bristow J."/>
            <person name="Eisen J.A."/>
            <person name="Markowitz V."/>
            <person name="Hugenholtz P."/>
            <person name="Kyrpides N.C."/>
            <person name="Klenk H.P."/>
            <person name="Mavromatis K."/>
        </authorList>
    </citation>
    <scope>NUCLEOTIDE SEQUENCE [LARGE SCALE GENOMIC DNA]</scope>
    <source>
        <strain evidence="2">ATCC 700253 / DSM 10332 / NAL</strain>
    </source>
</reference>
<dbReference type="KEGG" id="sap:Sulac_3411"/>